<evidence type="ECO:0000313" key="1">
    <source>
        <dbReference type="EMBL" id="KAK9241185.1"/>
    </source>
</evidence>
<dbReference type="Proteomes" id="UP001433508">
    <property type="component" value="Unassembled WGS sequence"/>
</dbReference>
<gene>
    <name evidence="1" type="ORF">V1525DRAFT_334729</name>
</gene>
<accession>A0ACC3TBR2</accession>
<dbReference type="EMBL" id="MU971335">
    <property type="protein sequence ID" value="KAK9241185.1"/>
    <property type="molecule type" value="Genomic_DNA"/>
</dbReference>
<proteinExistence type="predicted"/>
<keyword evidence="2" id="KW-1185">Reference proteome</keyword>
<reference evidence="2" key="1">
    <citation type="journal article" date="2024" name="Front. Bioeng. Biotechnol.">
        <title>Genome-scale model development and genomic sequencing of the oleaginous clade Lipomyces.</title>
        <authorList>
            <person name="Czajka J.J."/>
            <person name="Han Y."/>
            <person name="Kim J."/>
            <person name="Mondo S.J."/>
            <person name="Hofstad B.A."/>
            <person name="Robles A."/>
            <person name="Haridas S."/>
            <person name="Riley R."/>
            <person name="LaButti K."/>
            <person name="Pangilinan J."/>
            <person name="Andreopoulos W."/>
            <person name="Lipzen A."/>
            <person name="Yan J."/>
            <person name="Wang M."/>
            <person name="Ng V."/>
            <person name="Grigoriev I.V."/>
            <person name="Spatafora J.W."/>
            <person name="Magnuson J.K."/>
            <person name="Baker S.E."/>
            <person name="Pomraning K.R."/>
        </authorList>
    </citation>
    <scope>NUCLEOTIDE SEQUENCE [LARGE SCALE GENOMIC DNA]</scope>
    <source>
        <strain evidence="2">CBS 7786</strain>
    </source>
</reference>
<name>A0ACC3TBR2_LIPKO</name>
<protein>
    <submittedName>
        <fullName evidence="1">Beta-lactamase-like protein</fullName>
    </submittedName>
</protein>
<organism evidence="1 2">
    <name type="scientific">Lipomyces kononenkoae</name>
    <name type="common">Yeast</name>
    <dbReference type="NCBI Taxonomy" id="34357"/>
    <lineage>
        <taxon>Eukaryota</taxon>
        <taxon>Fungi</taxon>
        <taxon>Dikarya</taxon>
        <taxon>Ascomycota</taxon>
        <taxon>Saccharomycotina</taxon>
        <taxon>Lipomycetes</taxon>
        <taxon>Lipomycetales</taxon>
        <taxon>Lipomycetaceae</taxon>
        <taxon>Lipomyces</taxon>
    </lineage>
</organism>
<comment type="caution">
    <text evidence="1">The sequence shown here is derived from an EMBL/GenBank/DDBJ whole genome shotgun (WGS) entry which is preliminary data.</text>
</comment>
<evidence type="ECO:0000313" key="2">
    <source>
        <dbReference type="Proteomes" id="UP001433508"/>
    </source>
</evidence>
<sequence>MNIEPGVAVDAFRFGAVPNISMYFLTHFHSDHYGGLSQTWTHGKIYCSKITGRLVIQQLRVNPEFVVMLPMDERIDLGKFAVTLIDANHCPGSVLFLFETPRQRILHTGDFRASPTHIRHPSIHNKRVDSLYLDTTYLSPRYAFPHQADVVDACAEICYKLNTDDEFARRLISRKSEGNQGLMKRLLASITKQEGARRRWLIIVGTYSIGKERMAIGIAKKIGAKIFAPPNKRRIYSCLQDPVLDSLLTSDPLEGQVHLVSLQEIRPDTLSAYLEQFKPHFGSIVGFRPTGWAYKSPVARGATAKAVPSVETIISSWHSPFSESDMIVSRGSTESVMYFDIPYSEHSSFRDLTCFCTSLHIGRVIPTVNVGTQNARDQMRVWFDKWGAERRRLAGVRPVPDGQTRW</sequence>